<evidence type="ECO:0000313" key="4">
    <source>
        <dbReference type="Proteomes" id="UP000010824"/>
    </source>
</evidence>
<dbReference type="KEGG" id="mfo:Metfor_1105"/>
<dbReference type="InterPro" id="IPR032095">
    <property type="entry name" value="Sacchrp_dh-like_C"/>
</dbReference>
<reference evidence="4" key="1">
    <citation type="submission" date="2011-12" db="EMBL/GenBank/DDBJ databases">
        <title>Complete sequence of Methanoregula formicicum SMSP.</title>
        <authorList>
            <person name="Lucas S."/>
            <person name="Han J."/>
            <person name="Lapidus A."/>
            <person name="Cheng J.-F."/>
            <person name="Goodwin L."/>
            <person name="Pitluck S."/>
            <person name="Peters L."/>
            <person name="Ovchinnikova G."/>
            <person name="Teshima H."/>
            <person name="Detter J.C."/>
            <person name="Han C."/>
            <person name="Tapia R."/>
            <person name="Land M."/>
            <person name="Hauser L."/>
            <person name="Kyrpides N."/>
            <person name="Ivanova N."/>
            <person name="Pagani I."/>
            <person name="Imachi H."/>
            <person name="Tamaki H."/>
            <person name="Sekiguchi Y."/>
            <person name="Kamagata Y."/>
            <person name="Cadillo-Quiroz H."/>
            <person name="Zinder S."/>
            <person name="Liu W.-T."/>
            <person name="Woyke T."/>
        </authorList>
    </citation>
    <scope>NUCLEOTIDE SEQUENCE [LARGE SCALE GENOMIC DNA]</scope>
    <source>
        <strain evidence="4">DSM 22288 / NBRC 105244 / SMSP</strain>
    </source>
</reference>
<evidence type="ECO:0000313" key="3">
    <source>
        <dbReference type="EMBL" id="AGB02153.1"/>
    </source>
</evidence>
<dbReference type="HOGENOM" id="CLU_046538_0_0_2"/>
<dbReference type="Pfam" id="PF03435">
    <property type="entry name" value="Sacchrp_dh_NADP"/>
    <property type="match status" value="1"/>
</dbReference>
<evidence type="ECO:0000259" key="1">
    <source>
        <dbReference type="Pfam" id="PF03435"/>
    </source>
</evidence>
<protein>
    <submittedName>
        <fullName evidence="3">Homospermidine synthase</fullName>
    </submittedName>
</protein>
<proteinExistence type="predicted"/>
<sequence>MEFKNKVLIIGYGAVCKCMLPILLRHVTIPLEQITIMDFKDKSADLKAWTAGGLRFVKKKVTQDNLAGILGEYLSPGGLLIDEAWNIDSCDLAQWCHDHEVLYVNTSVEAWDPDSGIETASPYEKTLYFRQMRLMELTKDWDDAPTCVVDHGANPGLISHFAKQGLVDIAHRMIADKIAEDPTRIQQLITEQKFGELAMEVGVKVIHCSEHDTQISRTPKKVGEFVGTWCIEGLREEGVAPAEIGWGTHEKTLPPLAIVPPVGPKNGILIPKMGLNTWVRSWIPNQEIIGMVIRHGEAFGISDRWTVWKDGKAIYRPTVHYAYMPCDATIASIHELRARNYVLQPKLRIMSDREIVTGADILGALLMGHPYKSWWTGSILPINEAKKLAPGQNATTIQVALGVVSAVMWMIKHPREGFCLPDDLPHDFVLEIAKPYLGEFRSMPSDWTPLKNRVVFFKENPENDYDREDIWQFKNFLFVQ</sequence>
<dbReference type="RefSeq" id="WP_015285117.1">
    <property type="nucleotide sequence ID" value="NC_019943.1"/>
</dbReference>
<dbReference type="InParanoid" id="L0HFS6"/>
<feature type="domain" description="Saccharopine dehydrogenase-like C-terminal" evidence="2">
    <location>
        <begin position="152"/>
        <end position="442"/>
    </location>
</feature>
<dbReference type="Proteomes" id="UP000010824">
    <property type="component" value="Chromosome"/>
</dbReference>
<reference evidence="3 4" key="2">
    <citation type="journal article" date="2014" name="Genome Announc.">
        <title>Complete Genome Sequence of Methanoregula formicica SMSPT, a Mesophilic Hydrogenotrophic Methanogen Isolated from a Methanogenic Upflow Anaerobic Sludge Blanket Reactor.</title>
        <authorList>
            <person name="Yamamoto K."/>
            <person name="Tamaki H."/>
            <person name="Cadillo-Quiroz H."/>
            <person name="Imachi H."/>
            <person name="Kyrpides N."/>
            <person name="Woyke T."/>
            <person name="Goodwin L."/>
            <person name="Zinder S.H."/>
            <person name="Kamagata Y."/>
            <person name="Liu W.T."/>
        </authorList>
    </citation>
    <scope>NUCLEOTIDE SEQUENCE [LARGE SCALE GENOMIC DNA]</scope>
    <source>
        <strain evidence="4">DSM 22288 / NBRC 105244 / SMSP</strain>
    </source>
</reference>
<dbReference type="InterPro" id="IPR023181">
    <property type="entry name" value="Homospermid_syn-like_C"/>
</dbReference>
<dbReference type="OrthoDB" id="122901at2157"/>
<dbReference type="Gene3D" id="3.30.360.30">
    <property type="entry name" value="homospermidine synthase like"/>
    <property type="match status" value="1"/>
</dbReference>
<accession>L0HFS6</accession>
<dbReference type="eggNOG" id="arCOG05182">
    <property type="taxonomic scope" value="Archaea"/>
</dbReference>
<dbReference type="Pfam" id="PF16653">
    <property type="entry name" value="Sacchrp_dh_C"/>
    <property type="match status" value="1"/>
</dbReference>
<gene>
    <name evidence="3" type="ordered locus">Metfor_1105</name>
</gene>
<evidence type="ECO:0000259" key="2">
    <source>
        <dbReference type="Pfam" id="PF16653"/>
    </source>
</evidence>
<dbReference type="EMBL" id="CP003167">
    <property type="protein sequence ID" value="AGB02153.1"/>
    <property type="molecule type" value="Genomic_DNA"/>
</dbReference>
<feature type="domain" description="Saccharopine dehydrogenase NADP binding" evidence="1">
    <location>
        <begin position="7"/>
        <end position="148"/>
    </location>
</feature>
<dbReference type="GeneID" id="14310418"/>
<dbReference type="Gene3D" id="3.40.50.720">
    <property type="entry name" value="NAD(P)-binding Rossmann-like Domain"/>
    <property type="match status" value="1"/>
</dbReference>
<dbReference type="InterPro" id="IPR005097">
    <property type="entry name" value="Sacchrp_dh_NADP-bd"/>
</dbReference>
<organism evidence="3 4">
    <name type="scientific">Methanoregula formicica (strain DSM 22288 / NBRC 105244 / SMSP)</name>
    <dbReference type="NCBI Taxonomy" id="593750"/>
    <lineage>
        <taxon>Archaea</taxon>
        <taxon>Methanobacteriati</taxon>
        <taxon>Methanobacteriota</taxon>
        <taxon>Stenosarchaea group</taxon>
        <taxon>Methanomicrobia</taxon>
        <taxon>Methanomicrobiales</taxon>
        <taxon>Methanoregulaceae</taxon>
        <taxon>Methanoregula</taxon>
    </lineage>
</organism>
<name>L0HFS6_METFS</name>
<dbReference type="STRING" id="593750.Metfor_1105"/>
<keyword evidence="4" id="KW-1185">Reference proteome</keyword>
<dbReference type="AlphaFoldDB" id="L0HFS6"/>